<dbReference type="InterPro" id="IPR037120">
    <property type="entry name" value="Haem_peroxidase_sf_animal"/>
</dbReference>
<dbReference type="InterPro" id="IPR019791">
    <property type="entry name" value="Haem_peroxidase_animal"/>
</dbReference>
<dbReference type="Proteomes" id="UP001283361">
    <property type="component" value="Unassembled WGS sequence"/>
</dbReference>
<keyword evidence="9" id="KW-0812">Transmembrane</keyword>
<dbReference type="InterPro" id="IPR001611">
    <property type="entry name" value="Leu-rich_rpt"/>
</dbReference>
<dbReference type="GO" id="GO:0046872">
    <property type="term" value="F:metal ion binding"/>
    <property type="evidence" value="ECO:0007669"/>
    <property type="project" value="UniProtKB-KW"/>
</dbReference>
<keyword evidence="19" id="KW-0325">Glycoprotein</keyword>
<keyword evidence="7" id="KW-0433">Leucine-rich repeat</keyword>
<evidence type="ECO:0000256" key="11">
    <source>
        <dbReference type="ARBA" id="ARBA00022729"/>
    </source>
</evidence>
<gene>
    <name evidence="26" type="ORF">RRG08_032253</name>
</gene>
<dbReference type="Gene3D" id="2.10.70.10">
    <property type="entry name" value="Complement Module, domain 1"/>
    <property type="match status" value="1"/>
</dbReference>
<dbReference type="FunFam" id="2.60.40.10:FF:000163">
    <property type="entry name" value="peroxidasin homolog"/>
    <property type="match status" value="1"/>
</dbReference>
<keyword evidence="16 23" id="KW-0408">Iron</keyword>
<feature type="domain" description="Ig-like" evidence="25">
    <location>
        <begin position="395"/>
        <end position="481"/>
    </location>
</feature>
<evidence type="ECO:0000256" key="5">
    <source>
        <dbReference type="ARBA" id="ARBA00022475"/>
    </source>
</evidence>
<dbReference type="GO" id="GO:0006979">
    <property type="term" value="P:response to oxidative stress"/>
    <property type="evidence" value="ECO:0007669"/>
    <property type="project" value="InterPro"/>
</dbReference>
<dbReference type="InterPro" id="IPR034824">
    <property type="entry name" value="Peroxidasin_peroxidase"/>
</dbReference>
<dbReference type="Gene3D" id="1.10.640.10">
    <property type="entry name" value="Haem peroxidase domain superfamily, animal type"/>
    <property type="match status" value="1"/>
</dbReference>
<dbReference type="FunFam" id="2.60.40.10:FF:000273">
    <property type="entry name" value="contactin-3 isoform X1"/>
    <property type="match status" value="2"/>
</dbReference>
<dbReference type="SUPFAM" id="SSF57603">
    <property type="entry name" value="FnI-like domain"/>
    <property type="match status" value="1"/>
</dbReference>
<dbReference type="InterPro" id="IPR036179">
    <property type="entry name" value="Ig-like_dom_sf"/>
</dbReference>
<dbReference type="SUPFAM" id="SSF48726">
    <property type="entry name" value="Immunoglobulin"/>
    <property type="match status" value="4"/>
</dbReference>
<evidence type="ECO:0000256" key="21">
    <source>
        <dbReference type="ARBA" id="ARBA00061342"/>
    </source>
</evidence>
<dbReference type="Pfam" id="PF07679">
    <property type="entry name" value="I-set"/>
    <property type="match status" value="4"/>
</dbReference>
<feature type="domain" description="Ig-like" evidence="25">
    <location>
        <begin position="305"/>
        <end position="384"/>
    </location>
</feature>
<feature type="domain" description="Ig-like" evidence="25">
    <location>
        <begin position="209"/>
        <end position="295"/>
    </location>
</feature>
<evidence type="ECO:0000256" key="20">
    <source>
        <dbReference type="ARBA" id="ARBA00023319"/>
    </source>
</evidence>
<dbReference type="InterPro" id="IPR013783">
    <property type="entry name" value="Ig-like_fold"/>
</dbReference>
<keyword evidence="18" id="KW-1015">Disulfide bond</keyword>
<feature type="domain" description="Ig-like" evidence="25">
    <location>
        <begin position="488"/>
        <end position="572"/>
    </location>
</feature>
<feature type="binding site" description="axial binding residue" evidence="23">
    <location>
        <position position="1042"/>
    </location>
    <ligand>
        <name>heme b</name>
        <dbReference type="ChEBI" id="CHEBI:60344"/>
    </ligand>
    <ligandPart>
        <name>Fe</name>
        <dbReference type="ChEBI" id="CHEBI:18248"/>
    </ligandPart>
</feature>
<dbReference type="InterPro" id="IPR013098">
    <property type="entry name" value="Ig_I-set"/>
</dbReference>
<dbReference type="InterPro" id="IPR003599">
    <property type="entry name" value="Ig_sub"/>
</dbReference>
<dbReference type="PANTHER" id="PTHR11475">
    <property type="entry name" value="OXIDASE/PEROXIDASE"/>
    <property type="match status" value="1"/>
</dbReference>
<dbReference type="SMART" id="SM00408">
    <property type="entry name" value="IGc2"/>
    <property type="match status" value="4"/>
</dbReference>
<evidence type="ECO:0000256" key="15">
    <source>
        <dbReference type="ARBA" id="ARBA00023002"/>
    </source>
</evidence>
<dbReference type="Gene3D" id="2.60.40.10">
    <property type="entry name" value="Immunoglobulins"/>
    <property type="match status" value="4"/>
</dbReference>
<keyword evidence="6" id="KW-0964">Secreted</keyword>
<dbReference type="SMART" id="SM00082">
    <property type="entry name" value="LRRCT"/>
    <property type="match status" value="1"/>
</dbReference>
<evidence type="ECO:0000313" key="26">
    <source>
        <dbReference type="EMBL" id="KAK3796951.1"/>
    </source>
</evidence>
<dbReference type="InterPro" id="IPR000483">
    <property type="entry name" value="Cys-rich_flank_reg_C"/>
</dbReference>
<reference evidence="26" key="1">
    <citation type="journal article" date="2023" name="G3 (Bethesda)">
        <title>A reference genome for the long-term kleptoplast-retaining sea slug Elysia crispata morphotype clarki.</title>
        <authorList>
            <person name="Eastman K.E."/>
            <person name="Pendleton A.L."/>
            <person name="Shaikh M.A."/>
            <person name="Suttiyut T."/>
            <person name="Ogas R."/>
            <person name="Tomko P."/>
            <person name="Gavelis G."/>
            <person name="Widhalm J.R."/>
            <person name="Wisecaver J.H."/>
        </authorList>
    </citation>
    <scope>NUCLEOTIDE SEQUENCE</scope>
    <source>
        <strain evidence="26">ECLA1</strain>
    </source>
</reference>
<name>A0AAE1E7D4_9GAST</name>
<comment type="similarity">
    <text evidence="21">Belongs to the peroxidase family. XPO subfamily.</text>
</comment>
<comment type="subcellular location">
    <subcellularLocation>
        <location evidence="3">Cell membrane</location>
    </subcellularLocation>
    <subcellularLocation>
        <location evidence="2">Membrane</location>
        <topology evidence="2">Single-pass membrane protein</topology>
    </subcellularLocation>
    <subcellularLocation>
        <location evidence="4">Secreted</location>
    </subcellularLocation>
</comment>
<sequence>MIIHPTFLAFQSCLQAGATAYRWIASNSRGLALSSNNSSDRDLRFNKIKRIPSGSFPHLPHLTSLLLNNNEIEELEERTFEGLPQLRYLYLYRNRIRKIHPNTFAYVPLLEQLFLQINQLTTLPPQIFAKNPHLRRLRLDSNALVCDCGIMWLHDMLEEKRGSTQAAVTCTQPANLRGRSLMTIPKEYFQCESGSTQAPTPSSSRQEKPTITLQPHSVNVAFGNAAYFTCRAEGDPVPEIMWMHNESMINANSDGRYRILNDGTLMIEQARDSDQGVYECIARNAAGSVHSGKVELRYFQRDATPQFVDAPQDVTATEGDNAELQCRATGRPSPTISWTHNSAPIAQNIRARQGDSGSLTIINVRVSDAGLYECRASSSDQTITSSARLRVLVRPVITTPPRDVSIIPGTSANFTCEARGDSQPVLSWTKDGGPLRNNGRYEILRDGEVLRINSVVGADEGVFTCRAENAAGFITSDARLRTIVNEIPTFSQRSELMTALAGSDIRLQCEATGRPDPLYDWMREGRVIQNRNRFLVRAGELQISNVQQHDAGRYDCLAENVVGRATKSIFLQIHGVSRAHPGDRFVSNAIPEATSQVNFAINETLERLFDTSRTHSVQDLLSALRYPDLETLNIARAEEIFEQTLEIIHRHVNDGHRYDLNGSGPSSESYTELVSPSHLRIIANMSGCLSRTHQADCADNCFHRRFRAMDGICNNLQNPTWGAANTAFRRLLPAIYENGFNQPVGWNRHKLYRGVHVPSARLVSSLLLSTDRITNDDLHTHMVMQWGQFIDHDMDLAPQAVSFARFSDGQDCNETCENTSPCFPITVPSSDPRIRSPPAQPCLGFTRTSATCNTGTTSVFFNTVAPRQQLNALTAFIDASNVYGNSDRFSGFIRHLAGDRGLLREGPYVNNRAMLPFDDGLLHHLDCQIEHGRQHVPCFITGDPRANEQIALTAVHTLWMREHNRIATVIHRINSHWNGNKIFHETRKIVGAQFQHITYKHWLPKVIGPTGMARIGPYEGYKPDVDPSIANEFAVAALRFGHTLVQPVIFRLNESFQEAEHGHLPLHRAFFSPYRLMEEGGIDPLLRGLFARAAKKRMPGEFFNSELTERLFTMANAIGQDLASLNVQRGRDHAIQFYNDYRVHCGLSRANSFDDLREEIQHRDTRQKLQALYGHPDNIDLFIGGLSETLVEGAKVGPTFLCILADQFKRLRDGDRFWYERDGLFTNDQLVSIKQSSLSSTICDNSGVTRVQKDVFLRVDNDEEYLSCDQIPRLDLRQWSDCCETCRTSPSLAFGNRGRFRRRRSTEYSYPDQRPHQAEVPITPVADDPAVYEKVDNHTCSNHVDVEEEAELSNKAIQQSELNKEDLELMETRIEGLEEYIFEMGKIIQTLKKKIHHLERQSPRKKASCRDNDNRSRRHGEKWDPDNCTQCTCQRGHITCRSENCDVQPAT</sequence>
<evidence type="ECO:0000259" key="25">
    <source>
        <dbReference type="PROSITE" id="PS50835"/>
    </source>
</evidence>
<keyword evidence="8 23" id="KW-0349">Heme</keyword>
<keyword evidence="20" id="KW-0393">Immunoglobulin domain</keyword>
<dbReference type="FunFam" id="1.10.640.10:FF:000001">
    <property type="entry name" value="Peroxidasin homolog"/>
    <property type="match status" value="1"/>
</dbReference>
<dbReference type="SUPFAM" id="SSF52058">
    <property type="entry name" value="L domain-like"/>
    <property type="match status" value="1"/>
</dbReference>
<evidence type="ECO:0000256" key="13">
    <source>
        <dbReference type="ARBA" id="ARBA00022837"/>
    </source>
</evidence>
<evidence type="ECO:0000256" key="7">
    <source>
        <dbReference type="ARBA" id="ARBA00022614"/>
    </source>
</evidence>
<dbReference type="PROSITE" id="PS51450">
    <property type="entry name" value="LRR"/>
    <property type="match status" value="1"/>
</dbReference>
<keyword evidence="13" id="KW-0106">Calcium</keyword>
<dbReference type="FunFam" id="2.60.40.10:FF:000032">
    <property type="entry name" value="palladin isoform X1"/>
    <property type="match status" value="1"/>
</dbReference>
<comment type="caution">
    <text evidence="26">The sequence shown here is derived from an EMBL/GenBank/DDBJ whole genome shotgun (WGS) entry which is preliminary data.</text>
</comment>
<evidence type="ECO:0000256" key="22">
    <source>
        <dbReference type="ARBA" id="ARBA00069893"/>
    </source>
</evidence>
<evidence type="ECO:0000256" key="12">
    <source>
        <dbReference type="ARBA" id="ARBA00022737"/>
    </source>
</evidence>
<dbReference type="PRINTS" id="PR00457">
    <property type="entry name" value="ANPEROXIDASE"/>
</dbReference>
<dbReference type="PROSITE" id="PS50835">
    <property type="entry name" value="IG_LIKE"/>
    <property type="match status" value="4"/>
</dbReference>
<keyword evidence="17" id="KW-0472">Membrane</keyword>
<dbReference type="SMART" id="SM00369">
    <property type="entry name" value="LRR_TYP"/>
    <property type="match status" value="3"/>
</dbReference>
<accession>A0AAE1E7D4</accession>
<evidence type="ECO:0000256" key="4">
    <source>
        <dbReference type="ARBA" id="ARBA00004613"/>
    </source>
</evidence>
<evidence type="ECO:0000256" key="16">
    <source>
        <dbReference type="ARBA" id="ARBA00023004"/>
    </source>
</evidence>
<dbReference type="EMBL" id="JAWDGP010000828">
    <property type="protein sequence ID" value="KAK3796951.1"/>
    <property type="molecule type" value="Genomic_DNA"/>
</dbReference>
<dbReference type="InterPro" id="IPR010255">
    <property type="entry name" value="Haem_peroxidase_sf"/>
</dbReference>
<dbReference type="PROSITE" id="PS50292">
    <property type="entry name" value="PEROXIDASE_3"/>
    <property type="match status" value="1"/>
</dbReference>
<comment type="cofactor">
    <cofactor evidence="1">
        <name>heme b</name>
        <dbReference type="ChEBI" id="CHEBI:60344"/>
    </cofactor>
</comment>
<evidence type="ECO:0000256" key="10">
    <source>
        <dbReference type="ARBA" id="ARBA00022723"/>
    </source>
</evidence>
<evidence type="ECO:0000256" key="18">
    <source>
        <dbReference type="ARBA" id="ARBA00023157"/>
    </source>
</evidence>
<evidence type="ECO:0000256" key="24">
    <source>
        <dbReference type="SAM" id="MobiDB-lite"/>
    </source>
</evidence>
<dbReference type="SMART" id="SM00409">
    <property type="entry name" value="IG"/>
    <property type="match status" value="4"/>
</dbReference>
<organism evidence="26 27">
    <name type="scientific">Elysia crispata</name>
    <name type="common">lettuce slug</name>
    <dbReference type="NCBI Taxonomy" id="231223"/>
    <lineage>
        <taxon>Eukaryota</taxon>
        <taxon>Metazoa</taxon>
        <taxon>Spiralia</taxon>
        <taxon>Lophotrochozoa</taxon>
        <taxon>Mollusca</taxon>
        <taxon>Gastropoda</taxon>
        <taxon>Heterobranchia</taxon>
        <taxon>Euthyneura</taxon>
        <taxon>Panpulmonata</taxon>
        <taxon>Sacoglossa</taxon>
        <taxon>Placobranchoidea</taxon>
        <taxon>Plakobranchidae</taxon>
        <taxon>Elysia</taxon>
    </lineage>
</organism>
<keyword evidence="15" id="KW-0560">Oxidoreductase</keyword>
<dbReference type="Pfam" id="PF03098">
    <property type="entry name" value="An_peroxidase"/>
    <property type="match status" value="1"/>
</dbReference>
<keyword evidence="27" id="KW-1185">Reference proteome</keyword>
<dbReference type="Pfam" id="PF13855">
    <property type="entry name" value="LRR_8"/>
    <property type="match status" value="1"/>
</dbReference>
<keyword evidence="5" id="KW-1003">Cell membrane</keyword>
<dbReference type="GO" id="GO:0005615">
    <property type="term" value="C:extracellular space"/>
    <property type="evidence" value="ECO:0007669"/>
    <property type="project" value="TreeGrafter"/>
</dbReference>
<evidence type="ECO:0000256" key="8">
    <source>
        <dbReference type="ARBA" id="ARBA00022617"/>
    </source>
</evidence>
<dbReference type="CDD" id="cd09826">
    <property type="entry name" value="peroxidasin_like"/>
    <property type="match status" value="1"/>
</dbReference>
<proteinExistence type="inferred from homology"/>
<dbReference type="PANTHER" id="PTHR11475:SF58">
    <property type="entry name" value="PEROXIDASIN"/>
    <property type="match status" value="1"/>
</dbReference>
<dbReference type="GO" id="GO:0004601">
    <property type="term" value="F:peroxidase activity"/>
    <property type="evidence" value="ECO:0007669"/>
    <property type="project" value="InterPro"/>
</dbReference>
<evidence type="ECO:0000256" key="3">
    <source>
        <dbReference type="ARBA" id="ARBA00004236"/>
    </source>
</evidence>
<feature type="region of interest" description="Disordered" evidence="24">
    <location>
        <begin position="1399"/>
        <end position="1424"/>
    </location>
</feature>
<keyword evidence="11" id="KW-0732">Signal</keyword>
<dbReference type="Gene3D" id="3.80.10.10">
    <property type="entry name" value="Ribonuclease Inhibitor"/>
    <property type="match status" value="1"/>
</dbReference>
<dbReference type="SUPFAM" id="SSF48113">
    <property type="entry name" value="Heme-dependent peroxidases"/>
    <property type="match status" value="1"/>
</dbReference>
<keyword evidence="10 23" id="KW-0479">Metal-binding</keyword>
<protein>
    <recommendedName>
        <fullName evidence="22">Cell adhesion molecule-related/down-regulated by oncogenes</fullName>
    </recommendedName>
</protein>
<dbReference type="GO" id="GO:0005886">
    <property type="term" value="C:plasma membrane"/>
    <property type="evidence" value="ECO:0007669"/>
    <property type="project" value="UniProtKB-SubCell"/>
</dbReference>
<dbReference type="InterPro" id="IPR032675">
    <property type="entry name" value="LRR_dom_sf"/>
</dbReference>
<evidence type="ECO:0000256" key="2">
    <source>
        <dbReference type="ARBA" id="ARBA00004167"/>
    </source>
</evidence>
<evidence type="ECO:0000256" key="14">
    <source>
        <dbReference type="ARBA" id="ARBA00022989"/>
    </source>
</evidence>
<evidence type="ECO:0000256" key="17">
    <source>
        <dbReference type="ARBA" id="ARBA00023136"/>
    </source>
</evidence>
<dbReference type="GO" id="GO:0020037">
    <property type="term" value="F:heme binding"/>
    <property type="evidence" value="ECO:0007669"/>
    <property type="project" value="InterPro"/>
</dbReference>
<dbReference type="InterPro" id="IPR003598">
    <property type="entry name" value="Ig_sub2"/>
</dbReference>
<evidence type="ECO:0000256" key="23">
    <source>
        <dbReference type="PIRSR" id="PIRSR619791-2"/>
    </source>
</evidence>
<evidence type="ECO:0000313" key="27">
    <source>
        <dbReference type="Proteomes" id="UP001283361"/>
    </source>
</evidence>
<evidence type="ECO:0000256" key="1">
    <source>
        <dbReference type="ARBA" id="ARBA00001970"/>
    </source>
</evidence>
<evidence type="ECO:0000256" key="19">
    <source>
        <dbReference type="ARBA" id="ARBA00023180"/>
    </source>
</evidence>
<evidence type="ECO:0000256" key="6">
    <source>
        <dbReference type="ARBA" id="ARBA00022525"/>
    </source>
</evidence>
<dbReference type="InterPro" id="IPR007110">
    <property type="entry name" value="Ig-like_dom"/>
</dbReference>
<dbReference type="InterPro" id="IPR003591">
    <property type="entry name" value="Leu-rich_rpt_typical-subtyp"/>
</dbReference>
<evidence type="ECO:0000256" key="9">
    <source>
        <dbReference type="ARBA" id="ARBA00022692"/>
    </source>
</evidence>
<keyword evidence="12" id="KW-0677">Repeat</keyword>
<keyword evidence="14" id="KW-1133">Transmembrane helix</keyword>